<dbReference type="STRING" id="945553.A0A0D2MNN6"/>
<dbReference type="Proteomes" id="UP000054270">
    <property type="component" value="Unassembled WGS sequence"/>
</dbReference>
<evidence type="ECO:0000313" key="2">
    <source>
        <dbReference type="EMBL" id="KJA25538.1"/>
    </source>
</evidence>
<feature type="compositionally biased region" description="Low complexity" evidence="1">
    <location>
        <begin position="561"/>
        <end position="578"/>
    </location>
</feature>
<protein>
    <recommendedName>
        <fullName evidence="4">F-box domain-containing protein</fullName>
    </recommendedName>
</protein>
<accession>A0A0D2MNN6</accession>
<keyword evidence="3" id="KW-1185">Reference proteome</keyword>
<dbReference type="OrthoDB" id="3256413at2759"/>
<gene>
    <name evidence="2" type="ORF">HYPSUDRAFT_37528</name>
</gene>
<proteinExistence type="predicted"/>
<dbReference type="OMA" id="WTHAFEN"/>
<dbReference type="EMBL" id="KN817531">
    <property type="protein sequence ID" value="KJA25538.1"/>
    <property type="molecule type" value="Genomic_DNA"/>
</dbReference>
<dbReference type="AlphaFoldDB" id="A0A0D2MNN6"/>
<feature type="region of interest" description="Disordered" evidence="1">
    <location>
        <begin position="471"/>
        <end position="492"/>
    </location>
</feature>
<feature type="region of interest" description="Disordered" evidence="1">
    <location>
        <begin position="531"/>
        <end position="644"/>
    </location>
</feature>
<evidence type="ECO:0000313" key="3">
    <source>
        <dbReference type="Proteomes" id="UP000054270"/>
    </source>
</evidence>
<sequence>MDKLEMHDLLSCSTVSRQLRRIIAQSSRLQYSIELEKARMVSLTPSSYSLSFAARLKLLRERERNWKYLDWKQRHTLSLPPTGSVYEFVGGLYGNGTEDGTRATASISFLELPSLDATILGRPKDELKAWTHSMEDVNIIDFTMDPSQDLLVLVALAPRESTFVYKLHLRSIKTNEPHRRAPLHVLPCWPKPAAGLLASELVSVVRVQVSGNLVALLIKEMHGGGGAHLEIWNWNTHPQYSCALTRSTGIDDFTFLTHDTFLVVHPAGRFEVYTFINPSICKYSTTPLLRVTYSLPQLSPGYAYWYMSMSSNPSPGHVPRQQQVSEIGNKNQMYYPQPEERIHACCAYIFNPDTDENAQLQSFVFFLNLKTLLNPPTEWIDRIKAVKSTPYRRNRELTYPIASSSSSASSSPVRSPSPFYVEFELPESLPFFPPHQDNIRLSPQYPLFPTFDEQRSPDPAHRILLYRQLPDAKPSLPPQRQNSRLATSPIASIPPNTKIPWDVWGPQSTRWFEECRSTDWQHAIYGLRSVDSIDPNHNMHRSNTVNINPMPPPANTLVAATTSRGTGSGSSSILALSSQPNGHTGGAVASSSSAATTADSPVGQATLQALETSEAGDQSQGQGEGTAPAPEEHADDDSDAPPTRRYLRMRDFNPYVFVDGESTSVCSAKAKKIDEAAWREPHLVTEPSTMHVKGVFTKDIVSALPYMEIISKDMFEVTDVMMDDCRLLLLQRGEAGKLKRVEVLML</sequence>
<organism evidence="2 3">
    <name type="scientific">Hypholoma sublateritium (strain FD-334 SS-4)</name>
    <dbReference type="NCBI Taxonomy" id="945553"/>
    <lineage>
        <taxon>Eukaryota</taxon>
        <taxon>Fungi</taxon>
        <taxon>Dikarya</taxon>
        <taxon>Basidiomycota</taxon>
        <taxon>Agaricomycotina</taxon>
        <taxon>Agaricomycetes</taxon>
        <taxon>Agaricomycetidae</taxon>
        <taxon>Agaricales</taxon>
        <taxon>Agaricineae</taxon>
        <taxon>Strophariaceae</taxon>
        <taxon>Hypholoma</taxon>
    </lineage>
</organism>
<feature type="compositionally biased region" description="Polar residues" evidence="1">
    <location>
        <begin position="603"/>
        <end position="621"/>
    </location>
</feature>
<reference evidence="3" key="1">
    <citation type="submission" date="2014-04" db="EMBL/GenBank/DDBJ databases">
        <title>Evolutionary Origins and Diversification of the Mycorrhizal Mutualists.</title>
        <authorList>
            <consortium name="DOE Joint Genome Institute"/>
            <consortium name="Mycorrhizal Genomics Consortium"/>
            <person name="Kohler A."/>
            <person name="Kuo A."/>
            <person name="Nagy L.G."/>
            <person name="Floudas D."/>
            <person name="Copeland A."/>
            <person name="Barry K.W."/>
            <person name="Cichocki N."/>
            <person name="Veneault-Fourrey C."/>
            <person name="LaButti K."/>
            <person name="Lindquist E.A."/>
            <person name="Lipzen A."/>
            <person name="Lundell T."/>
            <person name="Morin E."/>
            <person name="Murat C."/>
            <person name="Riley R."/>
            <person name="Ohm R."/>
            <person name="Sun H."/>
            <person name="Tunlid A."/>
            <person name="Henrissat B."/>
            <person name="Grigoriev I.V."/>
            <person name="Hibbett D.S."/>
            <person name="Martin F."/>
        </authorList>
    </citation>
    <scope>NUCLEOTIDE SEQUENCE [LARGE SCALE GENOMIC DNA]</scope>
    <source>
        <strain evidence="3">FD-334 SS-4</strain>
    </source>
</reference>
<name>A0A0D2MNN6_HYPSF</name>
<feature type="compositionally biased region" description="Low complexity" evidence="1">
    <location>
        <begin position="586"/>
        <end position="600"/>
    </location>
</feature>
<feature type="compositionally biased region" description="Polar residues" evidence="1">
    <location>
        <begin position="478"/>
        <end position="490"/>
    </location>
</feature>
<evidence type="ECO:0000256" key="1">
    <source>
        <dbReference type="SAM" id="MobiDB-lite"/>
    </source>
</evidence>
<evidence type="ECO:0008006" key="4">
    <source>
        <dbReference type="Google" id="ProtNLM"/>
    </source>
</evidence>